<reference evidence="3 4" key="1">
    <citation type="submission" date="2016-10" db="EMBL/GenBank/DDBJ databases">
        <authorList>
            <person name="de Groot N.N."/>
        </authorList>
    </citation>
    <scope>NUCLEOTIDE SEQUENCE [LARGE SCALE GENOMIC DNA]</scope>
    <source>
        <strain evidence="3 4">DSM 45317</strain>
    </source>
</reference>
<protein>
    <submittedName>
        <fullName evidence="3">Uncharacterized protein</fullName>
    </submittedName>
</protein>
<dbReference type="STRING" id="504800.SAMN04488085_1226"/>
<keyword evidence="2" id="KW-0812">Transmembrane</keyword>
<feature type="region of interest" description="Disordered" evidence="1">
    <location>
        <begin position="1"/>
        <end position="45"/>
    </location>
</feature>
<gene>
    <name evidence="3" type="ORF">SAMN04488085_1226</name>
</gene>
<proteinExistence type="predicted"/>
<dbReference type="AlphaFoldDB" id="A0A1I4LI42"/>
<evidence type="ECO:0000313" key="4">
    <source>
        <dbReference type="Proteomes" id="UP000199152"/>
    </source>
</evidence>
<evidence type="ECO:0000313" key="3">
    <source>
        <dbReference type="EMBL" id="SFL90642.1"/>
    </source>
</evidence>
<feature type="transmembrane region" description="Helical" evidence="2">
    <location>
        <begin position="61"/>
        <end position="82"/>
    </location>
</feature>
<dbReference type="EMBL" id="FOSW01000022">
    <property type="protein sequence ID" value="SFL90642.1"/>
    <property type="molecule type" value="Genomic_DNA"/>
</dbReference>
<feature type="transmembrane region" description="Helical" evidence="2">
    <location>
        <begin position="175"/>
        <end position="195"/>
    </location>
</feature>
<evidence type="ECO:0000256" key="1">
    <source>
        <dbReference type="SAM" id="MobiDB-lite"/>
    </source>
</evidence>
<keyword evidence="2" id="KW-1133">Transmembrane helix</keyword>
<keyword evidence="4" id="KW-1185">Reference proteome</keyword>
<sequence length="201" mass="20765">MSEREQVPPGTPGEPVGPRGSTAAGTEPGRSARLESGPLLGHDTAPQYSTSPVVLRRPDTLAGLLLILAGVAAGVSLLLRWLPGSDRTGLDLVRRGVEDFRAGGIGELVDTGFWQPLAVVLGGGVLFLLGLLMVLPARGHRFLGLLALLVSLVAAAGVLVPLADVGWDVVRVDTGFWFAVAVPALGLLGALKAMFSGPRRA</sequence>
<dbReference type="RefSeq" id="WP_245753821.1">
    <property type="nucleotide sequence ID" value="NZ_FOSW01000022.1"/>
</dbReference>
<dbReference type="Proteomes" id="UP000199152">
    <property type="component" value="Unassembled WGS sequence"/>
</dbReference>
<keyword evidence="2" id="KW-0472">Membrane</keyword>
<evidence type="ECO:0000256" key="2">
    <source>
        <dbReference type="SAM" id="Phobius"/>
    </source>
</evidence>
<name>A0A1I4LI42_9ACTN</name>
<dbReference type="InParanoid" id="A0A1I4LI42"/>
<feature type="transmembrane region" description="Helical" evidence="2">
    <location>
        <begin position="113"/>
        <end position="135"/>
    </location>
</feature>
<accession>A0A1I4LI42</accession>
<organism evidence="3 4">
    <name type="scientific">Geodermatophilus ruber</name>
    <dbReference type="NCBI Taxonomy" id="504800"/>
    <lineage>
        <taxon>Bacteria</taxon>
        <taxon>Bacillati</taxon>
        <taxon>Actinomycetota</taxon>
        <taxon>Actinomycetes</taxon>
        <taxon>Geodermatophilales</taxon>
        <taxon>Geodermatophilaceae</taxon>
        <taxon>Geodermatophilus</taxon>
    </lineage>
</organism>
<feature type="transmembrane region" description="Helical" evidence="2">
    <location>
        <begin position="142"/>
        <end position="163"/>
    </location>
</feature>